<evidence type="ECO:0000313" key="1">
    <source>
        <dbReference type="EMBL" id="JAA83395.1"/>
    </source>
</evidence>
<sequence length="66" mass="7775">MSYVLACATSLSHCTHRLDCITEVRHSFFDIHIQNLTFLLTKNVKLETASLHTISFYTKHFCRRHH</sequence>
<reference evidence="1" key="1">
    <citation type="journal article" date="2013" name="BMC Genomics">
        <title>Unscrambling butterfly oogenesis.</title>
        <authorList>
            <person name="Carter J.M."/>
            <person name="Baker S.C."/>
            <person name="Pink R."/>
            <person name="Carter D.R."/>
            <person name="Collins A."/>
            <person name="Tomlin J."/>
            <person name="Gibbs M."/>
            <person name="Breuker C.J."/>
        </authorList>
    </citation>
    <scope>NUCLEOTIDE SEQUENCE</scope>
    <source>
        <tissue evidence="1">Ovary</tissue>
    </source>
</reference>
<dbReference type="AlphaFoldDB" id="S4P999"/>
<protein>
    <submittedName>
        <fullName evidence="1">Uncharacterized protein</fullName>
    </submittedName>
</protein>
<proteinExistence type="predicted"/>
<dbReference type="EMBL" id="GAIX01009165">
    <property type="protein sequence ID" value="JAA83395.1"/>
    <property type="molecule type" value="Transcribed_RNA"/>
</dbReference>
<accession>S4P999</accession>
<organism evidence="1">
    <name type="scientific">Pararge aegeria</name>
    <name type="common">speckled wood butterfly</name>
    <dbReference type="NCBI Taxonomy" id="116150"/>
    <lineage>
        <taxon>Eukaryota</taxon>
        <taxon>Metazoa</taxon>
        <taxon>Ecdysozoa</taxon>
        <taxon>Arthropoda</taxon>
        <taxon>Hexapoda</taxon>
        <taxon>Insecta</taxon>
        <taxon>Pterygota</taxon>
        <taxon>Neoptera</taxon>
        <taxon>Endopterygota</taxon>
        <taxon>Lepidoptera</taxon>
        <taxon>Glossata</taxon>
        <taxon>Ditrysia</taxon>
        <taxon>Papilionoidea</taxon>
        <taxon>Nymphalidae</taxon>
        <taxon>Satyrinae</taxon>
        <taxon>Satyrini</taxon>
        <taxon>Parargina</taxon>
        <taxon>Pararge</taxon>
    </lineage>
</organism>
<name>S4P999_9NEOP</name>
<reference evidence="1" key="2">
    <citation type="submission" date="2013-05" db="EMBL/GenBank/DDBJ databases">
        <authorList>
            <person name="Carter J.-M."/>
            <person name="Baker S.C."/>
            <person name="Pink R."/>
            <person name="Carter D.R.F."/>
            <person name="Collins A."/>
            <person name="Tomlin J."/>
            <person name="Gibbs M."/>
            <person name="Breuker C.J."/>
        </authorList>
    </citation>
    <scope>NUCLEOTIDE SEQUENCE</scope>
    <source>
        <tissue evidence="1">Ovary</tissue>
    </source>
</reference>